<organism evidence="1 2">
    <name type="scientific">Panagrolaimus superbus</name>
    <dbReference type="NCBI Taxonomy" id="310955"/>
    <lineage>
        <taxon>Eukaryota</taxon>
        <taxon>Metazoa</taxon>
        <taxon>Ecdysozoa</taxon>
        <taxon>Nematoda</taxon>
        <taxon>Chromadorea</taxon>
        <taxon>Rhabditida</taxon>
        <taxon>Tylenchina</taxon>
        <taxon>Panagrolaimomorpha</taxon>
        <taxon>Panagrolaimoidea</taxon>
        <taxon>Panagrolaimidae</taxon>
        <taxon>Panagrolaimus</taxon>
    </lineage>
</organism>
<dbReference type="Proteomes" id="UP000887577">
    <property type="component" value="Unplaced"/>
</dbReference>
<accession>A0A914YNL9</accession>
<dbReference type="WBParaSite" id="PSU_v2.g21204.t1">
    <property type="protein sequence ID" value="PSU_v2.g21204.t1"/>
    <property type="gene ID" value="PSU_v2.g21204"/>
</dbReference>
<name>A0A914YNL9_9BILA</name>
<evidence type="ECO:0000313" key="1">
    <source>
        <dbReference type="Proteomes" id="UP000887577"/>
    </source>
</evidence>
<dbReference type="AlphaFoldDB" id="A0A914YNL9"/>
<protein>
    <submittedName>
        <fullName evidence="2">Uncharacterized protein</fullName>
    </submittedName>
</protein>
<evidence type="ECO:0000313" key="2">
    <source>
        <dbReference type="WBParaSite" id="PSU_v2.g21204.t1"/>
    </source>
</evidence>
<proteinExistence type="predicted"/>
<keyword evidence="1" id="KW-1185">Reference proteome</keyword>
<reference evidence="2" key="1">
    <citation type="submission" date="2022-11" db="UniProtKB">
        <authorList>
            <consortium name="WormBaseParasite"/>
        </authorList>
    </citation>
    <scope>IDENTIFICATION</scope>
</reference>
<sequence length="190" mass="22187">MDIRERKLFKDDKDVKKPQENFYDFREKLDRFNPPSEATVTDFAPLKKATTASDFVDKHIVEQEDENPEPSNALEFVLQQLHTHKKEIEKYPKKKYLIAETFTAEFALQPFTGSPFISFENWFTKFDYSLAFVQIPPSPQQKLGRLLYHLQGAAKLAYEEYDDDQNVPQVLPYPTATRSQMNPFTISLLV</sequence>